<feature type="compositionally biased region" description="Acidic residues" evidence="5">
    <location>
        <begin position="335"/>
        <end position="345"/>
    </location>
</feature>
<dbReference type="Pfam" id="PF13920">
    <property type="entry name" value="zf-C3HC4_3"/>
    <property type="match status" value="1"/>
</dbReference>
<dbReference type="InterPro" id="IPR017907">
    <property type="entry name" value="Znf_RING_CS"/>
</dbReference>
<feature type="compositionally biased region" description="Acidic residues" evidence="5">
    <location>
        <begin position="286"/>
        <end position="297"/>
    </location>
</feature>
<dbReference type="PANTHER" id="PTHR23327">
    <property type="entry name" value="RING FINGER PROTEIN 127"/>
    <property type="match status" value="1"/>
</dbReference>
<reference evidence="7 8" key="1">
    <citation type="submission" date="2016-04" db="EMBL/GenBank/DDBJ databases">
        <title>A degradative enzymes factory behind the ericoid mycorrhizal symbiosis.</title>
        <authorList>
            <consortium name="DOE Joint Genome Institute"/>
            <person name="Martino E."/>
            <person name="Morin E."/>
            <person name="Grelet G."/>
            <person name="Kuo A."/>
            <person name="Kohler A."/>
            <person name="Daghino S."/>
            <person name="Barry K."/>
            <person name="Choi C."/>
            <person name="Cichocki N."/>
            <person name="Clum A."/>
            <person name="Copeland A."/>
            <person name="Hainaut M."/>
            <person name="Haridas S."/>
            <person name="Labutti K."/>
            <person name="Lindquist E."/>
            <person name="Lipzen A."/>
            <person name="Khouja H.-R."/>
            <person name="Murat C."/>
            <person name="Ohm R."/>
            <person name="Olson A."/>
            <person name="Spatafora J."/>
            <person name="Veneault-Fourrey C."/>
            <person name="Henrissat B."/>
            <person name="Grigoriev I."/>
            <person name="Martin F."/>
            <person name="Perotto S."/>
        </authorList>
    </citation>
    <scope>NUCLEOTIDE SEQUENCE [LARGE SCALE GENOMIC DNA]</scope>
    <source>
        <strain evidence="7 8">E</strain>
    </source>
</reference>
<feature type="compositionally biased region" description="Polar residues" evidence="5">
    <location>
        <begin position="526"/>
        <end position="558"/>
    </location>
</feature>
<keyword evidence="2 4" id="KW-0863">Zinc-finger</keyword>
<dbReference type="OrthoDB" id="6105938at2759"/>
<feature type="region of interest" description="Disordered" evidence="5">
    <location>
        <begin position="1"/>
        <end position="44"/>
    </location>
</feature>
<dbReference type="InterPro" id="IPR001841">
    <property type="entry name" value="Znf_RING"/>
</dbReference>
<feature type="compositionally biased region" description="Acidic residues" evidence="5">
    <location>
        <begin position="424"/>
        <end position="436"/>
    </location>
</feature>
<evidence type="ECO:0000256" key="2">
    <source>
        <dbReference type="ARBA" id="ARBA00022771"/>
    </source>
</evidence>
<dbReference type="Proteomes" id="UP000235371">
    <property type="component" value="Unassembled WGS sequence"/>
</dbReference>
<feature type="compositionally biased region" description="Basic and acidic residues" evidence="5">
    <location>
        <begin position="607"/>
        <end position="621"/>
    </location>
</feature>
<evidence type="ECO:0000256" key="1">
    <source>
        <dbReference type="ARBA" id="ARBA00022723"/>
    </source>
</evidence>
<feature type="compositionally biased region" description="Low complexity" evidence="5">
    <location>
        <begin position="559"/>
        <end position="573"/>
    </location>
</feature>
<protein>
    <recommendedName>
        <fullName evidence="6">RING-type domain-containing protein</fullName>
    </recommendedName>
</protein>
<organism evidence="7 8">
    <name type="scientific">Hyaloscypha bicolor E</name>
    <dbReference type="NCBI Taxonomy" id="1095630"/>
    <lineage>
        <taxon>Eukaryota</taxon>
        <taxon>Fungi</taxon>
        <taxon>Dikarya</taxon>
        <taxon>Ascomycota</taxon>
        <taxon>Pezizomycotina</taxon>
        <taxon>Leotiomycetes</taxon>
        <taxon>Helotiales</taxon>
        <taxon>Hyaloscyphaceae</taxon>
        <taxon>Hyaloscypha</taxon>
        <taxon>Hyaloscypha bicolor</taxon>
    </lineage>
</organism>
<dbReference type="GO" id="GO:0008270">
    <property type="term" value="F:zinc ion binding"/>
    <property type="evidence" value="ECO:0007669"/>
    <property type="project" value="UniProtKB-KW"/>
</dbReference>
<proteinExistence type="predicted"/>
<dbReference type="PROSITE" id="PS50089">
    <property type="entry name" value="ZF_RING_2"/>
    <property type="match status" value="1"/>
</dbReference>
<feature type="compositionally biased region" description="Basic and acidic residues" evidence="5">
    <location>
        <begin position="674"/>
        <end position="683"/>
    </location>
</feature>
<dbReference type="SMART" id="SM00184">
    <property type="entry name" value="RING"/>
    <property type="match status" value="1"/>
</dbReference>
<evidence type="ECO:0000313" key="8">
    <source>
        <dbReference type="Proteomes" id="UP000235371"/>
    </source>
</evidence>
<evidence type="ECO:0000256" key="5">
    <source>
        <dbReference type="SAM" id="MobiDB-lite"/>
    </source>
</evidence>
<dbReference type="SUPFAM" id="SSF57850">
    <property type="entry name" value="RING/U-box"/>
    <property type="match status" value="1"/>
</dbReference>
<evidence type="ECO:0000259" key="6">
    <source>
        <dbReference type="PROSITE" id="PS50089"/>
    </source>
</evidence>
<keyword evidence="8" id="KW-1185">Reference proteome</keyword>
<evidence type="ECO:0000256" key="3">
    <source>
        <dbReference type="ARBA" id="ARBA00022833"/>
    </source>
</evidence>
<keyword evidence="1" id="KW-0479">Metal-binding</keyword>
<feature type="compositionally biased region" description="Basic residues" evidence="5">
    <location>
        <begin position="622"/>
        <end position="633"/>
    </location>
</feature>
<dbReference type="PROSITE" id="PS00518">
    <property type="entry name" value="ZF_RING_1"/>
    <property type="match status" value="1"/>
</dbReference>
<dbReference type="STRING" id="1095630.A0A2J6SN09"/>
<dbReference type="RefSeq" id="XP_024729046.1">
    <property type="nucleotide sequence ID" value="XM_024884112.1"/>
</dbReference>
<gene>
    <name evidence="7" type="ORF">K444DRAFT_637352</name>
</gene>
<sequence length="730" mass="81672">MAPSSATPKSITIGSTRLRGAPSASREATPTASKPTPAKMPRTKSDTELAGLLKVDLISIRGLATCSICDQLLYEPWTLACGHTYCYSCLCNWFVPNKRKKTCPECRAKVKTMPGPNFLVKQMVEVLMKRKEILPDDESAEQHYQRKTEEIREVENDRNGPDGLFKGCFPIRNVPWRDEAEGVMRCPGCGHEHIGGPECENCGIELDVDDFFSDIEDDFDDDALEEYESGLDDIEIQGELGNEFMANRDHPHNPYLDPAVPRPPTYHAFVQHYHHHHRHPTTDPSDGSDMDSEEENEGPLHEFVVPDDEEPVRAPGRNPNNNINNSRPVTVVTISDDDDDSDEEGGAVSNRRPQRRGRPVVQFSPSTPSVISLTNTTRDSEAGDDEADMLRHAGWSPLAHGDDSDADGPEGYGYDGYHAGNGVTEDDQDSDEDSDTNTETMVGNPYTGDDDDYESREPSLTPGYAGYADPQHPLYELHNHFNAANRHNIPDEHFDADSELEHSSEWERATDREGDTEMTPEYNYSPEHSLSPGSPEASRSASIASTVHPHSSSNRNPYSESRSSRGVSLSTNSEYGGVSESSMGGRGGSVDSIGYGHGNPDLGVANEMHEVEDRSDDDSIRTPHRRQQRRYHQNSRTQQYDPRISMIFAEVQTHLRVQPPGTQNNPIGLDEWNEEPRRVEPASRHRRMNAYRNMPERRVDPLRSSRSPSATRIISVADRSSRIPRQYRRN</sequence>
<evidence type="ECO:0000313" key="7">
    <source>
        <dbReference type="EMBL" id="PMD52142.1"/>
    </source>
</evidence>
<dbReference type="InParanoid" id="A0A2J6SN09"/>
<feature type="compositionally biased region" description="Basic and acidic residues" evidence="5">
    <location>
        <begin position="694"/>
        <end position="703"/>
    </location>
</feature>
<keyword evidence="3" id="KW-0862">Zinc</keyword>
<dbReference type="CDD" id="cd16568">
    <property type="entry name" value="RING-HC_ScPSH1-like"/>
    <property type="match status" value="1"/>
</dbReference>
<feature type="compositionally biased region" description="Polar residues" evidence="5">
    <location>
        <begin position="1"/>
        <end position="15"/>
    </location>
</feature>
<name>A0A2J6SN09_9HELO</name>
<dbReference type="Gene3D" id="3.30.40.10">
    <property type="entry name" value="Zinc/RING finger domain, C3HC4 (zinc finger)"/>
    <property type="match status" value="1"/>
</dbReference>
<evidence type="ECO:0000256" key="4">
    <source>
        <dbReference type="PROSITE-ProRule" id="PRU00175"/>
    </source>
</evidence>
<feature type="region of interest" description="Disordered" evidence="5">
    <location>
        <begin position="273"/>
        <end position="471"/>
    </location>
</feature>
<dbReference type="EMBL" id="KZ613912">
    <property type="protein sequence ID" value="PMD52142.1"/>
    <property type="molecule type" value="Genomic_DNA"/>
</dbReference>
<feature type="region of interest" description="Disordered" evidence="5">
    <location>
        <begin position="497"/>
        <end position="640"/>
    </location>
</feature>
<dbReference type="InterPro" id="IPR013083">
    <property type="entry name" value="Znf_RING/FYVE/PHD"/>
</dbReference>
<feature type="domain" description="RING-type" evidence="6">
    <location>
        <begin position="66"/>
        <end position="107"/>
    </location>
</feature>
<accession>A0A2J6SN09</accession>
<dbReference type="AlphaFoldDB" id="A0A2J6SN09"/>
<feature type="region of interest" description="Disordered" evidence="5">
    <location>
        <begin position="657"/>
        <end position="711"/>
    </location>
</feature>
<feature type="compositionally biased region" description="Polar residues" evidence="5">
    <location>
        <begin position="363"/>
        <end position="377"/>
    </location>
</feature>
<dbReference type="PANTHER" id="PTHR23327:SF51">
    <property type="entry name" value="TRANSCRIPTIONAL REGULATOR OF YEAST FORM ADHERENCE 3"/>
    <property type="match status" value="1"/>
</dbReference>
<feature type="compositionally biased region" description="Basic and acidic residues" evidence="5">
    <location>
        <begin position="497"/>
        <end position="515"/>
    </location>
</feature>
<dbReference type="GeneID" id="36592189"/>